<dbReference type="InterPro" id="IPR015920">
    <property type="entry name" value="Cellobiose_DH-like_cyt"/>
</dbReference>
<evidence type="ECO:0000256" key="8">
    <source>
        <dbReference type="SAM" id="Phobius"/>
    </source>
</evidence>
<evidence type="ECO:0000256" key="5">
    <source>
        <dbReference type="ARBA" id="ARBA00022989"/>
    </source>
</evidence>
<evidence type="ECO:0000256" key="3">
    <source>
        <dbReference type="ARBA" id="ARBA00022692"/>
    </source>
</evidence>
<dbReference type="OrthoDB" id="19261at2759"/>
<feature type="region of interest" description="Disordered" evidence="7">
    <location>
        <begin position="184"/>
        <end position="241"/>
    </location>
</feature>
<keyword evidence="2" id="KW-0813">Transport</keyword>
<feature type="compositionally biased region" description="Polar residues" evidence="7">
    <location>
        <begin position="213"/>
        <end position="230"/>
    </location>
</feature>
<feature type="compositionally biased region" description="Low complexity" evidence="7">
    <location>
        <begin position="184"/>
        <end position="207"/>
    </location>
</feature>
<feature type="transmembrane region" description="Helical" evidence="8">
    <location>
        <begin position="319"/>
        <end position="336"/>
    </location>
</feature>
<feature type="compositionally biased region" description="Basic and acidic residues" evidence="7">
    <location>
        <begin position="459"/>
        <end position="473"/>
    </location>
</feature>
<dbReference type="PANTHER" id="PTHR47797">
    <property type="entry name" value="DEHYDROGENASE, PUTATIVE (AFU_ORTHOLOGUE AFUA_8G05805)-RELATED"/>
    <property type="match status" value="1"/>
</dbReference>
<dbReference type="AlphaFoldDB" id="A0A9P6DAL6"/>
<feature type="transmembrane region" description="Helical" evidence="8">
    <location>
        <begin position="357"/>
        <end position="375"/>
    </location>
</feature>
<feature type="transmembrane region" description="Helical" evidence="8">
    <location>
        <begin position="395"/>
        <end position="415"/>
    </location>
</feature>
<dbReference type="PROSITE" id="PS50939">
    <property type="entry name" value="CYTOCHROME_B561"/>
    <property type="match status" value="1"/>
</dbReference>
<dbReference type="PANTHER" id="PTHR47797:SF3">
    <property type="entry name" value="CYTOCHROME B561 DOMAIN-CONTAINING PROTEIN"/>
    <property type="match status" value="1"/>
</dbReference>
<evidence type="ECO:0000256" key="2">
    <source>
        <dbReference type="ARBA" id="ARBA00022448"/>
    </source>
</evidence>
<feature type="compositionally biased region" description="Polar residues" evidence="7">
    <location>
        <begin position="448"/>
        <end position="458"/>
    </location>
</feature>
<reference evidence="11" key="1">
    <citation type="submission" date="2020-11" db="EMBL/GenBank/DDBJ databases">
        <authorList>
            <consortium name="DOE Joint Genome Institute"/>
            <person name="Ahrendt S."/>
            <person name="Riley R."/>
            <person name="Andreopoulos W."/>
            <person name="Labutti K."/>
            <person name="Pangilinan J."/>
            <person name="Ruiz-Duenas F.J."/>
            <person name="Barrasa J.M."/>
            <person name="Sanchez-Garcia M."/>
            <person name="Camarero S."/>
            <person name="Miyauchi S."/>
            <person name="Serrano A."/>
            <person name="Linde D."/>
            <person name="Babiker R."/>
            <person name="Drula E."/>
            <person name="Ayuso-Fernandez I."/>
            <person name="Pacheco R."/>
            <person name="Padilla G."/>
            <person name="Ferreira P."/>
            <person name="Barriuso J."/>
            <person name="Kellner H."/>
            <person name="Castanera R."/>
            <person name="Alfaro M."/>
            <person name="Ramirez L."/>
            <person name="Pisabarro A.G."/>
            <person name="Kuo A."/>
            <person name="Tritt A."/>
            <person name="Lipzen A."/>
            <person name="He G."/>
            <person name="Yan M."/>
            <person name="Ng V."/>
            <person name="Cullen D."/>
            <person name="Martin F."/>
            <person name="Rosso M.-N."/>
            <person name="Henrissat B."/>
            <person name="Hibbett D."/>
            <person name="Martinez A.T."/>
            <person name="Grigoriev I.V."/>
        </authorList>
    </citation>
    <scope>NUCLEOTIDE SEQUENCE</scope>
    <source>
        <strain evidence="11">ATCC 90797</strain>
    </source>
</reference>
<evidence type="ECO:0000313" key="11">
    <source>
        <dbReference type="EMBL" id="KAF9489819.1"/>
    </source>
</evidence>
<evidence type="ECO:0000256" key="9">
    <source>
        <dbReference type="SAM" id="SignalP"/>
    </source>
</evidence>
<dbReference type="GO" id="GO:0016020">
    <property type="term" value="C:membrane"/>
    <property type="evidence" value="ECO:0007669"/>
    <property type="project" value="UniProtKB-SubCell"/>
</dbReference>
<feature type="region of interest" description="Disordered" evidence="7">
    <location>
        <begin position="436"/>
        <end position="483"/>
    </location>
</feature>
<comment type="subcellular location">
    <subcellularLocation>
        <location evidence="1">Membrane</location>
    </subcellularLocation>
</comment>
<evidence type="ECO:0000313" key="12">
    <source>
        <dbReference type="Proteomes" id="UP000807025"/>
    </source>
</evidence>
<feature type="transmembrane region" description="Helical" evidence="8">
    <location>
        <begin position="248"/>
        <end position="273"/>
    </location>
</feature>
<dbReference type="EMBL" id="MU154658">
    <property type="protein sequence ID" value="KAF9489819.1"/>
    <property type="molecule type" value="Genomic_DNA"/>
</dbReference>
<protein>
    <recommendedName>
        <fullName evidence="10">Cytochrome b561 domain-containing protein</fullName>
    </recommendedName>
</protein>
<keyword evidence="12" id="KW-1185">Reference proteome</keyword>
<dbReference type="InterPro" id="IPR006593">
    <property type="entry name" value="Cyt_b561/ferric_Rdtase_TM"/>
</dbReference>
<accession>A0A9P6DAL6</accession>
<evidence type="ECO:0000256" key="7">
    <source>
        <dbReference type="SAM" id="MobiDB-lite"/>
    </source>
</evidence>
<dbReference type="Pfam" id="PF03188">
    <property type="entry name" value="Cytochrom_B561"/>
    <property type="match status" value="1"/>
</dbReference>
<dbReference type="CDD" id="cd08760">
    <property type="entry name" value="Cyt_b561_FRRS1_like"/>
    <property type="match status" value="1"/>
</dbReference>
<keyword evidence="3 8" id="KW-0812">Transmembrane</keyword>
<keyword evidence="9" id="KW-0732">Signal</keyword>
<name>A0A9P6DAL6_PLEER</name>
<comment type="caution">
    <text evidence="11">The sequence shown here is derived from an EMBL/GenBank/DDBJ whole genome shotgun (WGS) entry which is preliminary data.</text>
</comment>
<feature type="domain" description="Cytochrome b561" evidence="10">
    <location>
        <begin position="211"/>
        <end position="413"/>
    </location>
</feature>
<dbReference type="Gene3D" id="1.20.120.1770">
    <property type="match status" value="1"/>
</dbReference>
<dbReference type="Gene3D" id="2.60.40.1210">
    <property type="entry name" value="Cellobiose dehydrogenase, cytochrome domain"/>
    <property type="match status" value="1"/>
</dbReference>
<organism evidence="11 12">
    <name type="scientific">Pleurotus eryngii</name>
    <name type="common">Boletus of the steppes</name>
    <dbReference type="NCBI Taxonomy" id="5323"/>
    <lineage>
        <taxon>Eukaryota</taxon>
        <taxon>Fungi</taxon>
        <taxon>Dikarya</taxon>
        <taxon>Basidiomycota</taxon>
        <taxon>Agaricomycotina</taxon>
        <taxon>Agaricomycetes</taxon>
        <taxon>Agaricomycetidae</taxon>
        <taxon>Agaricales</taxon>
        <taxon>Pleurotineae</taxon>
        <taxon>Pleurotaceae</taxon>
        <taxon>Pleurotus</taxon>
    </lineage>
</organism>
<feature type="transmembrane region" description="Helical" evidence="8">
    <location>
        <begin position="285"/>
        <end position="307"/>
    </location>
</feature>
<keyword evidence="6 8" id="KW-0472">Membrane</keyword>
<keyword evidence="5 8" id="KW-1133">Transmembrane helix</keyword>
<evidence type="ECO:0000256" key="6">
    <source>
        <dbReference type="ARBA" id="ARBA00023136"/>
    </source>
</evidence>
<feature type="signal peptide" evidence="9">
    <location>
        <begin position="1"/>
        <end position="23"/>
    </location>
</feature>
<feature type="chain" id="PRO_5040147103" description="Cytochrome b561 domain-containing protein" evidence="9">
    <location>
        <begin position="24"/>
        <end position="483"/>
    </location>
</feature>
<dbReference type="SUPFAM" id="SSF49344">
    <property type="entry name" value="CBD9-like"/>
    <property type="match status" value="1"/>
</dbReference>
<evidence type="ECO:0000256" key="4">
    <source>
        <dbReference type="ARBA" id="ARBA00022982"/>
    </source>
</evidence>
<evidence type="ECO:0000256" key="1">
    <source>
        <dbReference type="ARBA" id="ARBA00004370"/>
    </source>
</evidence>
<gene>
    <name evidence="11" type="ORF">BDN71DRAFT_1476599</name>
</gene>
<dbReference type="Pfam" id="PF16010">
    <property type="entry name" value="CDH-cyt"/>
    <property type="match status" value="1"/>
</dbReference>
<evidence type="ECO:0000259" key="10">
    <source>
        <dbReference type="PROSITE" id="PS50939"/>
    </source>
</evidence>
<sequence length="483" mass="53016">MFRCPSFPVLFLLCLSYVLPALALKGDSWCGFHMCVNATADEHSVVYQLTAKLKPAGWMAIGFGKHMINTQMVIAWKNRSNATSISQRITEHYREPHVVRSPPRRAFVEDVTDFWAPPDWETLAFKIPRNKTVLPEGHTNERYIWAFSKTRPSGGDADETISMHFGAGYFELDLTKDLPGTEHLTALPAAPTRPATPPKATTPSRPTIEVSPANISMTKSASVSTPTQATDAAVVPEESNPSNHGKLIVLHGLLLSTGFLLFLPIGSLVARWGRTLSSHWFKVHWISNMLLGLPVITLGFLLGPLAVSSDGAGHFRGAHHIYGFVLYGVFILQLFLGRRIESRPLTPDAPAHPPINILHVVLGLSILCLAVFQTYSGLQLLETAFGYPAPSAVWGLWKAWVIILPIAYLVGLVLLPRQLKLDKSGAPVIPGSNYIALPDRADDPQPRWTDNGSDQTLQGEEHSPSNSPRKPEHSVPLLQAEEA</sequence>
<proteinExistence type="predicted"/>
<dbReference type="SMART" id="SM00665">
    <property type="entry name" value="B561"/>
    <property type="match status" value="1"/>
</dbReference>
<dbReference type="Proteomes" id="UP000807025">
    <property type="component" value="Unassembled WGS sequence"/>
</dbReference>
<keyword evidence="4" id="KW-0249">Electron transport</keyword>